<dbReference type="Proteomes" id="UP001198830">
    <property type="component" value="Unassembled WGS sequence"/>
</dbReference>
<dbReference type="EMBL" id="JAJGNP010000002">
    <property type="protein sequence ID" value="MCC4231736.1"/>
    <property type="molecule type" value="Genomic_DNA"/>
</dbReference>
<evidence type="ECO:0000313" key="1">
    <source>
        <dbReference type="EMBL" id="MCC4231736.1"/>
    </source>
</evidence>
<keyword evidence="2" id="KW-1185">Reference proteome</keyword>
<protein>
    <submittedName>
        <fullName evidence="1">DUF2793 domain-containing protein</fullName>
    </submittedName>
</protein>
<comment type="caution">
    <text evidence="1">The sequence shown here is derived from an EMBL/GenBank/DDBJ whole genome shotgun (WGS) entry which is preliminary data.</text>
</comment>
<sequence length="165" mass="17306">MDATPRWGLPLLFAGQAHKEIAHNEALVLIDALLHGRVESAAINAPPEDPAPGQCWIVANAGQGAWEGRSGSVACWTDGGWRFLTPHAGFAVAVADEGLTRMHDGSQWRAGPIRPDGIYLGEERVVAQRQPPIAAPAGGSVIDAEARSTIAAILDRLGSHGLIVA</sequence>
<proteinExistence type="predicted"/>
<dbReference type="Pfam" id="PF10983">
    <property type="entry name" value="DUF2793"/>
    <property type="match status" value="1"/>
</dbReference>
<dbReference type="RefSeq" id="WP_228226210.1">
    <property type="nucleotide sequence ID" value="NZ_JAJGNP010000002.1"/>
</dbReference>
<name>A0ABS8GZP0_9SPHN</name>
<dbReference type="InterPro" id="IPR021251">
    <property type="entry name" value="DUF2793"/>
</dbReference>
<evidence type="ECO:0000313" key="2">
    <source>
        <dbReference type="Proteomes" id="UP001198830"/>
    </source>
</evidence>
<organism evidence="1 2">
    <name type="scientific">Sphingobium soli</name>
    <dbReference type="NCBI Taxonomy" id="1591116"/>
    <lineage>
        <taxon>Bacteria</taxon>
        <taxon>Pseudomonadati</taxon>
        <taxon>Pseudomonadota</taxon>
        <taxon>Alphaproteobacteria</taxon>
        <taxon>Sphingomonadales</taxon>
        <taxon>Sphingomonadaceae</taxon>
        <taxon>Sphingobium</taxon>
    </lineage>
</organism>
<gene>
    <name evidence="1" type="ORF">LL253_03410</name>
</gene>
<accession>A0ABS8GZP0</accession>
<reference evidence="1 2" key="1">
    <citation type="submission" date="2021-10" db="EMBL/GenBank/DDBJ databases">
        <title>The diversity and Nitrogen Metabolism of Culturable Nitrate-Utilizing Bacteria Within the Oxygen Minimum Zone of the Changjiang (Yangtze River)Estuary.</title>
        <authorList>
            <person name="Zhang D."/>
            <person name="Zheng J."/>
            <person name="Liu S."/>
            <person name="He W."/>
        </authorList>
    </citation>
    <scope>NUCLEOTIDE SEQUENCE [LARGE SCALE GENOMIC DNA]</scope>
    <source>
        <strain evidence="1 2">FXH275-2</strain>
    </source>
</reference>